<dbReference type="InterPro" id="IPR014710">
    <property type="entry name" value="RmlC-like_jellyroll"/>
</dbReference>
<dbReference type="InterPro" id="IPR013096">
    <property type="entry name" value="Cupin_2"/>
</dbReference>
<dbReference type="Proteomes" id="UP000648801">
    <property type="component" value="Unassembled WGS sequence"/>
</dbReference>
<protein>
    <recommendedName>
        <fullName evidence="1">Cupin type-2 domain-containing protein</fullName>
    </recommendedName>
</protein>
<dbReference type="PANTHER" id="PTHR38599">
    <property type="entry name" value="CUPIN DOMAIN PROTEIN (AFU_ORTHOLOGUE AFUA_3G13620)"/>
    <property type="match status" value="1"/>
</dbReference>
<organism evidence="2 3">
    <name type="scientific">Edaphobacter acidisoli</name>
    <dbReference type="NCBI Taxonomy" id="2040573"/>
    <lineage>
        <taxon>Bacteria</taxon>
        <taxon>Pseudomonadati</taxon>
        <taxon>Acidobacteriota</taxon>
        <taxon>Terriglobia</taxon>
        <taxon>Terriglobales</taxon>
        <taxon>Acidobacteriaceae</taxon>
        <taxon>Edaphobacter</taxon>
    </lineage>
</organism>
<evidence type="ECO:0000259" key="1">
    <source>
        <dbReference type="Pfam" id="PF07883"/>
    </source>
</evidence>
<name>A0A916W5Y6_9BACT</name>
<keyword evidence="3" id="KW-1185">Reference proteome</keyword>
<dbReference type="SUPFAM" id="SSF51182">
    <property type="entry name" value="RmlC-like cupins"/>
    <property type="match status" value="1"/>
</dbReference>
<comment type="caution">
    <text evidence="2">The sequence shown here is derived from an EMBL/GenBank/DDBJ whole genome shotgun (WGS) entry which is preliminary data.</text>
</comment>
<reference evidence="2" key="2">
    <citation type="submission" date="2020-09" db="EMBL/GenBank/DDBJ databases">
        <authorList>
            <person name="Sun Q."/>
            <person name="Zhou Y."/>
        </authorList>
    </citation>
    <scope>NUCLEOTIDE SEQUENCE</scope>
    <source>
        <strain evidence="2">CGMCC 1.15447</strain>
    </source>
</reference>
<evidence type="ECO:0000313" key="3">
    <source>
        <dbReference type="Proteomes" id="UP000648801"/>
    </source>
</evidence>
<reference evidence="2" key="1">
    <citation type="journal article" date="2014" name="Int. J. Syst. Evol. Microbiol.">
        <title>Complete genome sequence of Corynebacterium casei LMG S-19264T (=DSM 44701T), isolated from a smear-ripened cheese.</title>
        <authorList>
            <consortium name="US DOE Joint Genome Institute (JGI-PGF)"/>
            <person name="Walter F."/>
            <person name="Albersmeier A."/>
            <person name="Kalinowski J."/>
            <person name="Ruckert C."/>
        </authorList>
    </citation>
    <scope>NUCLEOTIDE SEQUENCE</scope>
    <source>
        <strain evidence="2">CGMCC 1.15447</strain>
    </source>
</reference>
<dbReference type="InterPro" id="IPR011051">
    <property type="entry name" value="RmlC_Cupin_sf"/>
</dbReference>
<proteinExistence type="predicted"/>
<accession>A0A916W5Y6</accession>
<dbReference type="EMBL" id="BMJB01000001">
    <property type="protein sequence ID" value="GGA70573.1"/>
    <property type="molecule type" value="Genomic_DNA"/>
</dbReference>
<dbReference type="Pfam" id="PF07883">
    <property type="entry name" value="Cupin_2"/>
    <property type="match status" value="1"/>
</dbReference>
<dbReference type="PANTHER" id="PTHR38599:SF1">
    <property type="entry name" value="CUPIN DOMAIN PROTEIN (AFU_ORTHOLOGUE AFUA_3G13620)"/>
    <property type="match status" value="1"/>
</dbReference>
<evidence type="ECO:0000313" key="2">
    <source>
        <dbReference type="EMBL" id="GGA70573.1"/>
    </source>
</evidence>
<dbReference type="Gene3D" id="2.60.120.10">
    <property type="entry name" value="Jelly Rolls"/>
    <property type="match status" value="1"/>
</dbReference>
<sequence length="100" mass="11439">MNERRVTSVDVREIVFHRGMRTGRHFHPCPVLGYVAEGSVFFQREGGPVETLQAGDAFYEPAGTVIERFDNASDIEPMRFIAYYLLDGKQDLIQMLSEKQ</sequence>
<gene>
    <name evidence="2" type="ORF">GCM10011507_22660</name>
</gene>
<feature type="domain" description="Cupin type-2" evidence="1">
    <location>
        <begin position="17"/>
        <end position="82"/>
    </location>
</feature>
<dbReference type="AlphaFoldDB" id="A0A916W5Y6"/>